<feature type="transmembrane region" description="Helical" evidence="2">
    <location>
        <begin position="21"/>
        <end position="45"/>
    </location>
</feature>
<dbReference type="STRING" id="1618572.UT17_C0005G0032"/>
<comment type="caution">
    <text evidence="3">The sequence shown here is derived from an EMBL/GenBank/DDBJ whole genome shotgun (WGS) entry which is preliminary data.</text>
</comment>
<evidence type="ECO:0000313" key="4">
    <source>
        <dbReference type="Proteomes" id="UP000034774"/>
    </source>
</evidence>
<evidence type="ECO:0000256" key="1">
    <source>
        <dbReference type="ARBA" id="ARBA00022801"/>
    </source>
</evidence>
<protein>
    <recommendedName>
        <fullName evidence="5">Sortase family protein</fullName>
    </recommendedName>
</protein>
<keyword evidence="2" id="KW-0812">Transmembrane</keyword>
<evidence type="ECO:0000313" key="3">
    <source>
        <dbReference type="EMBL" id="KKQ91594.1"/>
    </source>
</evidence>
<dbReference type="GO" id="GO:0016787">
    <property type="term" value="F:hydrolase activity"/>
    <property type="evidence" value="ECO:0007669"/>
    <property type="project" value="UniProtKB-KW"/>
</dbReference>
<sequence length="220" mass="25436">MPEVVLYHKYVSPNKTIFSKFARLFTVVGVILVLISYSPSIWFWIQTEVTNQTANFQLSPSEVKILTVIGETGQRKYIPPFDSRLPVINHLAISSIGVDTTVQEATYDNYEEALRRGVWRVSDFGVPNETGNPVIFAAHRFGYLAWTNSFRHKNSFFNLPKVQTGDTIQVVWRQRKYTYEVYKVDKAREITDYTADLILYTCETLSGPERIFVYARMIQI</sequence>
<keyword evidence="2" id="KW-1133">Transmembrane helix</keyword>
<dbReference type="AlphaFoldDB" id="A0A0G0P0J3"/>
<dbReference type="InterPro" id="IPR005754">
    <property type="entry name" value="Sortase"/>
</dbReference>
<dbReference type="InterPro" id="IPR023365">
    <property type="entry name" value="Sortase_dom-sf"/>
</dbReference>
<dbReference type="EMBL" id="LBVU01000005">
    <property type="protein sequence ID" value="KKQ91594.1"/>
    <property type="molecule type" value="Genomic_DNA"/>
</dbReference>
<keyword evidence="1" id="KW-0378">Hydrolase</keyword>
<dbReference type="Proteomes" id="UP000034774">
    <property type="component" value="Unassembled WGS sequence"/>
</dbReference>
<evidence type="ECO:0000256" key="2">
    <source>
        <dbReference type="SAM" id="Phobius"/>
    </source>
</evidence>
<dbReference type="Pfam" id="PF04203">
    <property type="entry name" value="Sortase"/>
    <property type="match status" value="1"/>
</dbReference>
<evidence type="ECO:0008006" key="5">
    <source>
        <dbReference type="Google" id="ProtNLM"/>
    </source>
</evidence>
<reference evidence="3 4" key="1">
    <citation type="journal article" date="2015" name="Nature">
        <title>rRNA introns, odd ribosomes, and small enigmatic genomes across a large radiation of phyla.</title>
        <authorList>
            <person name="Brown C.T."/>
            <person name="Hug L.A."/>
            <person name="Thomas B.C."/>
            <person name="Sharon I."/>
            <person name="Castelle C.J."/>
            <person name="Singh A."/>
            <person name="Wilkins M.J."/>
            <person name="Williams K.H."/>
            <person name="Banfield J.F."/>
        </authorList>
    </citation>
    <scope>NUCLEOTIDE SEQUENCE [LARGE SCALE GENOMIC DNA]</scope>
</reference>
<dbReference type="Gene3D" id="2.40.260.10">
    <property type="entry name" value="Sortase"/>
    <property type="match status" value="1"/>
</dbReference>
<keyword evidence="2" id="KW-0472">Membrane</keyword>
<dbReference type="SUPFAM" id="SSF63817">
    <property type="entry name" value="Sortase"/>
    <property type="match status" value="1"/>
</dbReference>
<proteinExistence type="predicted"/>
<accession>A0A0G0P0J3</accession>
<name>A0A0G0P0J3_9BACT</name>
<organism evidence="3 4">
    <name type="scientific">Candidatus Woesebacteria bacterium GW2011_GWB1_39_10</name>
    <dbReference type="NCBI Taxonomy" id="1618572"/>
    <lineage>
        <taxon>Bacteria</taxon>
        <taxon>Candidatus Woeseibacteriota</taxon>
    </lineage>
</organism>
<gene>
    <name evidence="3" type="ORF">UT17_C0005G0032</name>
</gene>